<reference evidence="2 3" key="2">
    <citation type="journal article" date="2012" name="Open Biol.">
        <title>Characteristics of nucleosomes and linker DNA regions on the genome of the basidiomycete Mixia osmundae revealed by mono- and dinucleosome mapping.</title>
        <authorList>
            <person name="Nishida H."/>
            <person name="Kondo S."/>
            <person name="Matsumoto T."/>
            <person name="Suzuki Y."/>
            <person name="Yoshikawa H."/>
            <person name="Taylor T.D."/>
            <person name="Sugiyama J."/>
        </authorList>
    </citation>
    <scope>NUCLEOTIDE SEQUENCE [LARGE SCALE GENOMIC DNA]</scope>
    <source>
        <strain evidence="3">CBS 9802 / IAM 14324 / JCM 22182 / KY 12970</strain>
    </source>
</reference>
<evidence type="ECO:0000313" key="3">
    <source>
        <dbReference type="Proteomes" id="UP000009131"/>
    </source>
</evidence>
<name>G7E184_MIXOS</name>
<comment type="caution">
    <text evidence="2">The sequence shown here is derived from an EMBL/GenBank/DDBJ whole genome shotgun (WGS) entry which is preliminary data.</text>
</comment>
<accession>G7E184</accession>
<proteinExistence type="predicted"/>
<dbReference type="EMBL" id="BABT02000102">
    <property type="protein sequence ID" value="GAA96594.1"/>
    <property type="molecule type" value="Genomic_DNA"/>
</dbReference>
<keyword evidence="3" id="KW-1185">Reference proteome</keyword>
<feature type="signal peptide" evidence="1">
    <location>
        <begin position="1"/>
        <end position="20"/>
    </location>
</feature>
<dbReference type="RefSeq" id="XP_014567364.1">
    <property type="nucleotide sequence ID" value="XM_014711878.1"/>
</dbReference>
<organism evidence="2 3">
    <name type="scientific">Mixia osmundae (strain CBS 9802 / IAM 14324 / JCM 22182 / KY 12970)</name>
    <dbReference type="NCBI Taxonomy" id="764103"/>
    <lineage>
        <taxon>Eukaryota</taxon>
        <taxon>Fungi</taxon>
        <taxon>Dikarya</taxon>
        <taxon>Basidiomycota</taxon>
        <taxon>Pucciniomycotina</taxon>
        <taxon>Mixiomycetes</taxon>
        <taxon>Mixiales</taxon>
        <taxon>Mixiaceae</taxon>
        <taxon>Mixia</taxon>
    </lineage>
</organism>
<dbReference type="AlphaFoldDB" id="G7E184"/>
<gene>
    <name evidence="2" type="primary">Mo03264</name>
    <name evidence="2" type="ORF">E5Q_03264</name>
</gene>
<keyword evidence="1" id="KW-0732">Signal</keyword>
<dbReference type="InParanoid" id="G7E184"/>
<reference evidence="2 3" key="1">
    <citation type="journal article" date="2011" name="J. Gen. Appl. Microbiol.">
        <title>Draft genome sequencing of the enigmatic basidiomycete Mixia osmundae.</title>
        <authorList>
            <person name="Nishida H."/>
            <person name="Nagatsuka Y."/>
            <person name="Sugiyama J."/>
        </authorList>
    </citation>
    <scope>NUCLEOTIDE SEQUENCE [LARGE SCALE GENOMIC DNA]</scope>
    <source>
        <strain evidence="3">CBS 9802 / IAM 14324 / JCM 22182 / KY 12970</strain>
    </source>
</reference>
<sequence>MQLAAAVLLSLLRCPPSTHGHILRMTPEGCAKPDYFHRYLIFGSCQAMRTAVSMPQPLLCSSVSALNDLRRIILVPLTARLFSVFDKLNRFEMFTKMIPAALVLYLATLASGASINAEAGANTLERRHSGSYTSCNLVVQPKGKQPELDLTWGLAYSSGLYTLTPSGLVTNAYYAPPHQAGGQQLDPNFVLDGDHFRAVLQVKVAGDGDITAAALISLTWNGVARTAKPSYVLQCSSDAAKEDKITIPSF</sequence>
<dbReference type="HOGENOM" id="CLU_1111632_0_0_1"/>
<feature type="chain" id="PRO_5009955712" evidence="1">
    <location>
        <begin position="21"/>
        <end position="250"/>
    </location>
</feature>
<protein>
    <submittedName>
        <fullName evidence="2">Uncharacterized protein</fullName>
    </submittedName>
</protein>
<evidence type="ECO:0000256" key="1">
    <source>
        <dbReference type="SAM" id="SignalP"/>
    </source>
</evidence>
<evidence type="ECO:0000313" key="2">
    <source>
        <dbReference type="EMBL" id="GAA96594.1"/>
    </source>
</evidence>
<dbReference type="Proteomes" id="UP000009131">
    <property type="component" value="Unassembled WGS sequence"/>
</dbReference>